<gene>
    <name evidence="1" type="ORF">HLB35_12725</name>
</gene>
<dbReference type="AlphaFoldDB" id="A0A7Y3TYN7"/>
<name>A0A7Y3TYN7_9GAMM</name>
<reference evidence="1 2" key="1">
    <citation type="submission" date="2020-05" db="EMBL/GenBank/DDBJ databases">
        <authorList>
            <person name="Ruan W."/>
            <person name="Jeon C.O."/>
            <person name="Chun B.H."/>
        </authorList>
    </citation>
    <scope>NUCLEOTIDE SEQUENCE [LARGE SCALE GENOMIC DNA]</scope>
    <source>
        <strain evidence="1 2">TBZ9</strain>
    </source>
</reference>
<proteinExistence type="predicted"/>
<sequence length="54" mass="6492">MTEARDVLRTQLGLKFGEVPDWVETQLMQADHEQLQQWMREVLFADHLDTMFTR</sequence>
<dbReference type="Proteomes" id="UP000588806">
    <property type="component" value="Unassembled WGS sequence"/>
</dbReference>
<dbReference type="RefSeq" id="WP_171702794.1">
    <property type="nucleotide sequence ID" value="NZ_JABFHI010000005.1"/>
</dbReference>
<protein>
    <recommendedName>
        <fullName evidence="3">DUF4351 domain-containing protein</fullName>
    </recommendedName>
</protein>
<organism evidence="1 2">
    <name type="scientific">Vreelandella azerica</name>
    <dbReference type="NCBI Taxonomy" id="2732867"/>
    <lineage>
        <taxon>Bacteria</taxon>
        <taxon>Pseudomonadati</taxon>
        <taxon>Pseudomonadota</taxon>
        <taxon>Gammaproteobacteria</taxon>
        <taxon>Oceanospirillales</taxon>
        <taxon>Halomonadaceae</taxon>
        <taxon>Vreelandella</taxon>
    </lineage>
</organism>
<evidence type="ECO:0008006" key="3">
    <source>
        <dbReference type="Google" id="ProtNLM"/>
    </source>
</evidence>
<accession>A0A7Y3TYN7</accession>
<comment type="caution">
    <text evidence="1">The sequence shown here is derived from an EMBL/GenBank/DDBJ whole genome shotgun (WGS) entry which is preliminary data.</text>
</comment>
<reference evidence="1 2" key="2">
    <citation type="submission" date="2020-06" db="EMBL/GenBank/DDBJ databases">
        <title>Halomonas songnenensis sp. nov., a moderately halophilic bacterium isolated from saline and alkaline soils.</title>
        <authorList>
            <person name="Jiang J."/>
            <person name="Pan Y."/>
        </authorList>
    </citation>
    <scope>NUCLEOTIDE SEQUENCE [LARGE SCALE GENOMIC DNA]</scope>
    <source>
        <strain evidence="1 2">TBZ9</strain>
    </source>
</reference>
<keyword evidence="2" id="KW-1185">Reference proteome</keyword>
<dbReference type="EMBL" id="JABFHI010000005">
    <property type="protein sequence ID" value="NOG32403.1"/>
    <property type="molecule type" value="Genomic_DNA"/>
</dbReference>
<evidence type="ECO:0000313" key="2">
    <source>
        <dbReference type="Proteomes" id="UP000588806"/>
    </source>
</evidence>
<evidence type="ECO:0000313" key="1">
    <source>
        <dbReference type="EMBL" id="NOG32403.1"/>
    </source>
</evidence>